<dbReference type="EMBL" id="NPEX01000005">
    <property type="protein sequence ID" value="RAI45929.1"/>
    <property type="molecule type" value="Genomic_DNA"/>
</dbReference>
<organism evidence="2 3">
    <name type="scientific">Rhodoplanes roseus</name>
    <dbReference type="NCBI Taxonomy" id="29409"/>
    <lineage>
        <taxon>Bacteria</taxon>
        <taxon>Pseudomonadati</taxon>
        <taxon>Pseudomonadota</taxon>
        <taxon>Alphaproteobacteria</taxon>
        <taxon>Hyphomicrobiales</taxon>
        <taxon>Nitrobacteraceae</taxon>
        <taxon>Rhodoplanes</taxon>
    </lineage>
</organism>
<dbReference type="SUPFAM" id="SSF117916">
    <property type="entry name" value="Fe-S cluster assembly (FSCA) domain-like"/>
    <property type="match status" value="1"/>
</dbReference>
<sequence>MHQATAASDTAAPALGPAAAAALRDSLIAQAVAELRPNIQKHGGDCELVRIEGNTVHVKLTGSCVGCVLASVTIQGVQGRLMSKLGFPIRVVAAE</sequence>
<dbReference type="AlphaFoldDB" id="A0A327L4R5"/>
<evidence type="ECO:0000259" key="1">
    <source>
        <dbReference type="Pfam" id="PF01106"/>
    </source>
</evidence>
<dbReference type="GO" id="GO:0016226">
    <property type="term" value="P:iron-sulfur cluster assembly"/>
    <property type="evidence" value="ECO:0007669"/>
    <property type="project" value="InterPro"/>
</dbReference>
<reference evidence="2 3" key="1">
    <citation type="submission" date="2017-07" db="EMBL/GenBank/DDBJ databases">
        <title>Draft Genome Sequences of Select Purple Nonsulfur Bacteria.</title>
        <authorList>
            <person name="Lasarre B."/>
            <person name="Mckinlay J.B."/>
        </authorList>
    </citation>
    <scope>NUCLEOTIDE SEQUENCE [LARGE SCALE GENOMIC DNA]</scope>
    <source>
        <strain evidence="2 3">DSM 5909</strain>
    </source>
</reference>
<dbReference type="InterPro" id="IPR034904">
    <property type="entry name" value="FSCA_dom_sf"/>
</dbReference>
<keyword evidence="3" id="KW-1185">Reference proteome</keyword>
<evidence type="ECO:0000313" key="2">
    <source>
        <dbReference type="EMBL" id="RAI45929.1"/>
    </source>
</evidence>
<protein>
    <recommendedName>
        <fullName evidence="1">NIF system FeS cluster assembly NifU C-terminal domain-containing protein</fullName>
    </recommendedName>
</protein>
<feature type="domain" description="NIF system FeS cluster assembly NifU C-terminal" evidence="1">
    <location>
        <begin position="28"/>
        <end position="91"/>
    </location>
</feature>
<dbReference type="RefSeq" id="WP_111417289.1">
    <property type="nucleotide sequence ID" value="NZ_NPEX01000005.1"/>
</dbReference>
<accession>A0A327L4R5</accession>
<name>A0A327L4R5_9BRAD</name>
<dbReference type="Gene3D" id="3.30.300.130">
    <property type="entry name" value="Fe-S cluster assembly (FSCA)"/>
    <property type="match status" value="1"/>
</dbReference>
<evidence type="ECO:0000313" key="3">
    <source>
        <dbReference type="Proteomes" id="UP000249130"/>
    </source>
</evidence>
<dbReference type="GO" id="GO:0005506">
    <property type="term" value="F:iron ion binding"/>
    <property type="evidence" value="ECO:0007669"/>
    <property type="project" value="InterPro"/>
</dbReference>
<dbReference type="InterPro" id="IPR001075">
    <property type="entry name" value="NIF_FeS_clus_asmbl_NifU_C"/>
</dbReference>
<dbReference type="Proteomes" id="UP000249130">
    <property type="component" value="Unassembled WGS sequence"/>
</dbReference>
<comment type="caution">
    <text evidence="2">The sequence shown here is derived from an EMBL/GenBank/DDBJ whole genome shotgun (WGS) entry which is preliminary data.</text>
</comment>
<gene>
    <name evidence="2" type="ORF">CH341_01625</name>
</gene>
<dbReference type="GO" id="GO:0051536">
    <property type="term" value="F:iron-sulfur cluster binding"/>
    <property type="evidence" value="ECO:0007669"/>
    <property type="project" value="InterPro"/>
</dbReference>
<dbReference type="Pfam" id="PF01106">
    <property type="entry name" value="NifU"/>
    <property type="match status" value="1"/>
</dbReference>
<proteinExistence type="predicted"/>
<dbReference type="OrthoDB" id="9808097at2"/>